<proteinExistence type="predicted"/>
<organism evidence="2 3">
    <name type="scientific">Herbaspirillum robiniae</name>
    <dbReference type="NCBI Taxonomy" id="2014887"/>
    <lineage>
        <taxon>Bacteria</taxon>
        <taxon>Pseudomonadati</taxon>
        <taxon>Pseudomonadota</taxon>
        <taxon>Betaproteobacteria</taxon>
        <taxon>Burkholderiales</taxon>
        <taxon>Oxalobacteraceae</taxon>
        <taxon>Herbaspirillum</taxon>
    </lineage>
</organism>
<evidence type="ECO:0000313" key="3">
    <source>
        <dbReference type="Proteomes" id="UP000197596"/>
    </source>
</evidence>
<name>A0A246WNB8_9BURK</name>
<keyword evidence="1" id="KW-0472">Membrane</keyword>
<evidence type="ECO:0000256" key="1">
    <source>
        <dbReference type="SAM" id="Phobius"/>
    </source>
</evidence>
<evidence type="ECO:0000313" key="2">
    <source>
        <dbReference type="EMBL" id="OWY27777.1"/>
    </source>
</evidence>
<accession>A0A246WNB8</accession>
<dbReference type="Proteomes" id="UP000197596">
    <property type="component" value="Unassembled WGS sequence"/>
</dbReference>
<protein>
    <submittedName>
        <fullName evidence="2">Uncharacterized protein</fullName>
    </submittedName>
</protein>
<feature type="transmembrane region" description="Helical" evidence="1">
    <location>
        <begin position="12"/>
        <end position="32"/>
    </location>
</feature>
<keyword evidence="1" id="KW-0812">Transmembrane</keyword>
<gene>
    <name evidence="2" type="ORF">CEJ42_16955</name>
</gene>
<comment type="caution">
    <text evidence="2">The sequence shown here is derived from an EMBL/GenBank/DDBJ whole genome shotgun (WGS) entry which is preliminary data.</text>
</comment>
<keyword evidence="1" id="KW-1133">Transmembrane helix</keyword>
<sequence>MYLLETVLRASISMWRLIILFAFLLILSLHFFTMKAEQSCVAATLDTLNDPTISDTKAARADRVCDGASRFGAALLSPIEKLTR</sequence>
<dbReference type="AlphaFoldDB" id="A0A246WNB8"/>
<dbReference type="EMBL" id="NJGU01000009">
    <property type="protein sequence ID" value="OWY27777.1"/>
    <property type="molecule type" value="Genomic_DNA"/>
</dbReference>
<reference evidence="2 3" key="1">
    <citation type="submission" date="2017-06" db="EMBL/GenBank/DDBJ databases">
        <title>Herbaspirillum phytohormonus sp. nov., isolated from the root nodule of Robinia pseudoacacia in lead-zinc mine.</title>
        <authorList>
            <person name="Fan M."/>
            <person name="Lin Y."/>
        </authorList>
    </citation>
    <scope>NUCLEOTIDE SEQUENCE [LARGE SCALE GENOMIC DNA]</scope>
    <source>
        <strain evidence="2 3">HZ10</strain>
    </source>
</reference>